<dbReference type="InterPro" id="IPR012944">
    <property type="entry name" value="SusD_RagB_dom"/>
</dbReference>
<dbReference type="Proteomes" id="UP000190150">
    <property type="component" value="Unassembled WGS sequence"/>
</dbReference>
<feature type="domain" description="SusD-like N-terminal" evidence="7">
    <location>
        <begin position="23"/>
        <end position="227"/>
    </location>
</feature>
<organism evidence="8 9">
    <name type="scientific">Sphingobacterium nematocida</name>
    <dbReference type="NCBI Taxonomy" id="1513896"/>
    <lineage>
        <taxon>Bacteria</taxon>
        <taxon>Pseudomonadati</taxon>
        <taxon>Bacteroidota</taxon>
        <taxon>Sphingobacteriia</taxon>
        <taxon>Sphingobacteriales</taxon>
        <taxon>Sphingobacteriaceae</taxon>
        <taxon>Sphingobacterium</taxon>
    </lineage>
</organism>
<dbReference type="OrthoDB" id="621570at2"/>
<reference evidence="9" key="1">
    <citation type="submission" date="2017-02" db="EMBL/GenBank/DDBJ databases">
        <authorList>
            <person name="Varghese N."/>
            <person name="Submissions S."/>
        </authorList>
    </citation>
    <scope>NUCLEOTIDE SEQUENCE [LARGE SCALE GENOMIC DNA]</scope>
    <source>
        <strain evidence="9">DSM 24091</strain>
    </source>
</reference>
<dbReference type="RefSeq" id="WP_079642245.1">
    <property type="nucleotide sequence ID" value="NZ_FUZF01000003.1"/>
</dbReference>
<dbReference type="Pfam" id="PF07980">
    <property type="entry name" value="SusD_RagB"/>
    <property type="match status" value="1"/>
</dbReference>
<keyword evidence="5" id="KW-0998">Cell outer membrane</keyword>
<dbReference type="SUPFAM" id="SSF48452">
    <property type="entry name" value="TPR-like"/>
    <property type="match status" value="1"/>
</dbReference>
<evidence type="ECO:0000259" key="6">
    <source>
        <dbReference type="Pfam" id="PF07980"/>
    </source>
</evidence>
<evidence type="ECO:0000313" key="9">
    <source>
        <dbReference type="Proteomes" id="UP000190150"/>
    </source>
</evidence>
<name>A0A1T5CB79_9SPHI</name>
<dbReference type="GO" id="GO:0009279">
    <property type="term" value="C:cell outer membrane"/>
    <property type="evidence" value="ECO:0007669"/>
    <property type="project" value="UniProtKB-SubCell"/>
</dbReference>
<accession>A0A1T5CB79</accession>
<evidence type="ECO:0000256" key="4">
    <source>
        <dbReference type="ARBA" id="ARBA00023136"/>
    </source>
</evidence>
<evidence type="ECO:0000256" key="1">
    <source>
        <dbReference type="ARBA" id="ARBA00004442"/>
    </source>
</evidence>
<comment type="similarity">
    <text evidence="2">Belongs to the SusD family.</text>
</comment>
<dbReference type="EMBL" id="FUZF01000003">
    <property type="protein sequence ID" value="SKB56611.1"/>
    <property type="molecule type" value="Genomic_DNA"/>
</dbReference>
<dbReference type="CDD" id="cd08977">
    <property type="entry name" value="SusD"/>
    <property type="match status" value="1"/>
</dbReference>
<keyword evidence="9" id="KW-1185">Reference proteome</keyword>
<dbReference type="Gene3D" id="1.25.40.390">
    <property type="match status" value="1"/>
</dbReference>
<feature type="domain" description="RagB/SusD" evidence="6">
    <location>
        <begin position="317"/>
        <end position="428"/>
    </location>
</feature>
<evidence type="ECO:0000259" key="7">
    <source>
        <dbReference type="Pfam" id="PF14322"/>
    </source>
</evidence>
<sequence length="456" mass="51092">MNNNNIFLLFLTATIILTTSCNKFLDRDPLGQVAQDGYFNSETNANAALMGMYRSMMNSFSYGQSTIIVSEFSAGHVRHSAEYPEYENFAVHGVQTINPWVANMWKALYTTINSSNQIIEEVPNMTSAMITDQKKNIFVGEAKFIRAFNYFFLVRAFGRIPLKLTYTRENTTLDIVQSEKEVVYSQIIKDLTEAADLLPRENPYTGDASRGRASHWAAKALLAKVYLYQAAFTSDYKPAADLSEEVISSGKYSLASDFSSIWTTQNTNEAIFEIQFDDQATNPLAAVANDNATVLFFAKDSTLLDLYQQEDKRKSFSVKKGSKNNYFMGKFPNFSPASQNVTAIRLAELLLIHAEAKARIDNSVSQSAYGSLKKVLDRAGVISSADAYQNLSDFIISVQEEKERELLFEGETWFDYCRTKLALQKYSSLKSEAHFLYPIPAAEIGLGDGLSQNPGY</sequence>
<dbReference type="AlphaFoldDB" id="A0A1T5CB79"/>
<dbReference type="Pfam" id="PF14322">
    <property type="entry name" value="SusD-like_3"/>
    <property type="match status" value="1"/>
</dbReference>
<gene>
    <name evidence="8" type="ORF">SAMN05660841_01284</name>
</gene>
<comment type="subcellular location">
    <subcellularLocation>
        <location evidence="1">Cell outer membrane</location>
    </subcellularLocation>
</comment>
<evidence type="ECO:0000256" key="3">
    <source>
        <dbReference type="ARBA" id="ARBA00022729"/>
    </source>
</evidence>
<protein>
    <submittedName>
        <fullName evidence="8">SusD family protein</fullName>
    </submittedName>
</protein>
<evidence type="ECO:0000256" key="2">
    <source>
        <dbReference type="ARBA" id="ARBA00006275"/>
    </source>
</evidence>
<dbReference type="InterPro" id="IPR011990">
    <property type="entry name" value="TPR-like_helical_dom_sf"/>
</dbReference>
<evidence type="ECO:0000256" key="5">
    <source>
        <dbReference type="ARBA" id="ARBA00023237"/>
    </source>
</evidence>
<dbReference type="STRING" id="1513896.SAMN05660841_01284"/>
<keyword evidence="3" id="KW-0732">Signal</keyword>
<evidence type="ECO:0000313" key="8">
    <source>
        <dbReference type="EMBL" id="SKB56611.1"/>
    </source>
</evidence>
<proteinExistence type="inferred from homology"/>
<dbReference type="InterPro" id="IPR033985">
    <property type="entry name" value="SusD-like_N"/>
</dbReference>
<keyword evidence="4" id="KW-0472">Membrane</keyword>